<reference evidence="2 3" key="1">
    <citation type="submission" date="2020-12" db="EMBL/GenBank/DDBJ databases">
        <title>Identification and biosynthesis of polyene macrolides produced by Streptomyces alfalfae Men-myco-93-63.</title>
        <authorList>
            <person name="Liu D."/>
            <person name="Li Y."/>
            <person name="Liu L."/>
            <person name="Han X."/>
            <person name="Shen F."/>
        </authorList>
    </citation>
    <scope>NUCLEOTIDE SEQUENCE [LARGE SCALE GENOMIC DNA]</scope>
    <source>
        <strain evidence="2 3">Men-myco-93-63</strain>
    </source>
</reference>
<dbReference type="AlphaFoldDB" id="A0A7T4TXB0"/>
<dbReference type="EMBL" id="CP065959">
    <property type="protein sequence ID" value="QQC89025.1"/>
    <property type="molecule type" value="Genomic_DNA"/>
</dbReference>
<feature type="domain" description="DUF397" evidence="1">
    <location>
        <begin position="13"/>
        <end position="64"/>
    </location>
</feature>
<dbReference type="RefSeq" id="WP_198502478.1">
    <property type="nucleotide sequence ID" value="NZ_CP065959.1"/>
</dbReference>
<dbReference type="Proteomes" id="UP000596130">
    <property type="component" value="Chromosome"/>
</dbReference>
<accession>A0A7T4TXB0</accession>
<evidence type="ECO:0000259" key="1">
    <source>
        <dbReference type="Pfam" id="PF04149"/>
    </source>
</evidence>
<gene>
    <name evidence="2" type="ORF">I8755_11775</name>
</gene>
<proteinExistence type="predicted"/>
<dbReference type="Pfam" id="PF04149">
    <property type="entry name" value="DUF397"/>
    <property type="match status" value="1"/>
</dbReference>
<organism evidence="2 3">
    <name type="scientific">Streptomyces alfalfae</name>
    <dbReference type="NCBI Taxonomy" id="1642299"/>
    <lineage>
        <taxon>Bacteria</taxon>
        <taxon>Bacillati</taxon>
        <taxon>Actinomycetota</taxon>
        <taxon>Actinomycetes</taxon>
        <taxon>Kitasatosporales</taxon>
        <taxon>Streptomycetaceae</taxon>
        <taxon>Streptomyces</taxon>
    </lineage>
</organism>
<evidence type="ECO:0000313" key="3">
    <source>
        <dbReference type="Proteomes" id="UP000596130"/>
    </source>
</evidence>
<sequence>MSAEEVGPGLDTLAWLKSSHSAGDGGECVEVAARPGRVHVRDSKDVSRAALTVGATAWAAFIGFAAL</sequence>
<name>A0A7T4TXB0_9ACTN</name>
<evidence type="ECO:0000313" key="2">
    <source>
        <dbReference type="EMBL" id="QQC89025.1"/>
    </source>
</evidence>
<dbReference type="InterPro" id="IPR007278">
    <property type="entry name" value="DUF397"/>
</dbReference>
<protein>
    <submittedName>
        <fullName evidence="2">DUF397 domain-containing protein</fullName>
    </submittedName>
</protein>